<dbReference type="Pfam" id="PF13193">
    <property type="entry name" value="AMP-binding_C"/>
    <property type="match status" value="1"/>
</dbReference>
<dbReference type="InterPro" id="IPR000873">
    <property type="entry name" value="AMP-dep_synth/lig_dom"/>
</dbReference>
<dbReference type="InterPro" id="IPR045851">
    <property type="entry name" value="AMP-bd_C_sf"/>
</dbReference>
<reference evidence="6 7" key="1">
    <citation type="submission" date="2012-05" db="EMBL/GenBank/DDBJ databases">
        <title>Finished chromosome of genome of Oscillatoria sp. PCC 7112.</title>
        <authorList>
            <consortium name="US DOE Joint Genome Institute"/>
            <person name="Gugger M."/>
            <person name="Coursin T."/>
            <person name="Rippka R."/>
            <person name="Tandeau De Marsac N."/>
            <person name="Huntemann M."/>
            <person name="Wei C.-L."/>
            <person name="Han J."/>
            <person name="Detter J.C."/>
            <person name="Han C."/>
            <person name="Tapia R."/>
            <person name="Davenport K."/>
            <person name="Daligault H."/>
            <person name="Erkkila T."/>
            <person name="Gu W."/>
            <person name="Munk A.C.C."/>
            <person name="Teshima H."/>
            <person name="Xu Y."/>
            <person name="Chain P."/>
            <person name="Chen A."/>
            <person name="Krypides N."/>
            <person name="Mavromatis K."/>
            <person name="Markowitz V."/>
            <person name="Szeto E."/>
            <person name="Ivanova N."/>
            <person name="Mikhailova N."/>
            <person name="Ovchinnikova G."/>
            <person name="Pagani I."/>
            <person name="Pati A."/>
            <person name="Goodwin L."/>
            <person name="Peters L."/>
            <person name="Pitluck S."/>
            <person name="Woyke T."/>
            <person name="Kerfeld C."/>
        </authorList>
    </citation>
    <scope>NUCLEOTIDE SEQUENCE [LARGE SCALE GENOMIC DNA]</scope>
    <source>
        <strain evidence="6 7">PCC 7112</strain>
    </source>
</reference>
<comment type="similarity">
    <text evidence="2">Belongs to the ATP-dependent AMP-binding enzyme family.</text>
</comment>
<dbReference type="GO" id="GO:0047462">
    <property type="term" value="F:phenylalanine racemase (ATP-hydrolyzing) activity"/>
    <property type="evidence" value="ECO:0007669"/>
    <property type="project" value="UniProtKB-EC"/>
</dbReference>
<gene>
    <name evidence="6" type="ORF">Osc7112_5179</name>
</gene>
<dbReference type="SUPFAM" id="SSF56801">
    <property type="entry name" value="Acetyl-CoA synthetase-like"/>
    <property type="match status" value="1"/>
</dbReference>
<keyword evidence="7" id="KW-1185">Reference proteome</keyword>
<evidence type="ECO:0000256" key="4">
    <source>
        <dbReference type="ARBA" id="ARBA00022553"/>
    </source>
</evidence>
<dbReference type="Proteomes" id="UP000010478">
    <property type="component" value="Chromosome"/>
</dbReference>
<dbReference type="OrthoDB" id="9778383at2"/>
<evidence type="ECO:0000259" key="5">
    <source>
        <dbReference type="PROSITE" id="PS50075"/>
    </source>
</evidence>
<dbReference type="STRING" id="179408.Osc7112_5179"/>
<evidence type="ECO:0000256" key="1">
    <source>
        <dbReference type="ARBA" id="ARBA00001957"/>
    </source>
</evidence>
<dbReference type="Gene3D" id="3.30.300.30">
    <property type="match status" value="1"/>
</dbReference>
<dbReference type="InterPro" id="IPR001242">
    <property type="entry name" value="Condensation_dom"/>
</dbReference>
<dbReference type="Gene3D" id="2.30.38.10">
    <property type="entry name" value="Luciferase, Domain 3"/>
    <property type="match status" value="1"/>
</dbReference>
<dbReference type="PROSITE" id="PS00455">
    <property type="entry name" value="AMP_BINDING"/>
    <property type="match status" value="1"/>
</dbReference>
<name>K9VMV2_9CYAN</name>
<dbReference type="FunFam" id="3.40.50.980:FF:000001">
    <property type="entry name" value="Non-ribosomal peptide synthetase"/>
    <property type="match status" value="1"/>
</dbReference>
<dbReference type="RefSeq" id="WP_015178655.1">
    <property type="nucleotide sequence ID" value="NC_019729.1"/>
</dbReference>
<dbReference type="InterPro" id="IPR010071">
    <property type="entry name" value="AA_adenyl_dom"/>
</dbReference>
<dbReference type="Pfam" id="PF00550">
    <property type="entry name" value="PP-binding"/>
    <property type="match status" value="1"/>
</dbReference>
<evidence type="ECO:0000313" key="7">
    <source>
        <dbReference type="Proteomes" id="UP000010478"/>
    </source>
</evidence>
<dbReference type="Pfam" id="PF00501">
    <property type="entry name" value="AMP-binding"/>
    <property type="match status" value="1"/>
</dbReference>
<dbReference type="Gene3D" id="3.40.50.980">
    <property type="match status" value="2"/>
</dbReference>
<dbReference type="FunFam" id="3.40.50.12780:FF:000012">
    <property type="entry name" value="Non-ribosomal peptide synthetase"/>
    <property type="match status" value="1"/>
</dbReference>
<feature type="domain" description="Carrier" evidence="5">
    <location>
        <begin position="967"/>
        <end position="1042"/>
    </location>
</feature>
<keyword evidence="6" id="KW-0413">Isomerase</keyword>
<dbReference type="HOGENOM" id="CLU_000022_2_4_3"/>
<evidence type="ECO:0000313" key="6">
    <source>
        <dbReference type="EMBL" id="AFZ09433.1"/>
    </source>
</evidence>
<dbReference type="InterPro" id="IPR025110">
    <property type="entry name" value="AMP-bd_C"/>
</dbReference>
<dbReference type="InterPro" id="IPR036736">
    <property type="entry name" value="ACP-like_sf"/>
</dbReference>
<dbReference type="SUPFAM" id="SSF47336">
    <property type="entry name" value="ACP-like"/>
    <property type="match status" value="1"/>
</dbReference>
<dbReference type="InterPro" id="IPR006162">
    <property type="entry name" value="Ppantetheine_attach_site"/>
</dbReference>
<dbReference type="GO" id="GO:0043041">
    <property type="term" value="P:amino acid activation for nonribosomal peptide biosynthetic process"/>
    <property type="evidence" value="ECO:0007669"/>
    <property type="project" value="TreeGrafter"/>
</dbReference>
<dbReference type="SMART" id="SM00823">
    <property type="entry name" value="PKS_PP"/>
    <property type="match status" value="1"/>
</dbReference>
<dbReference type="PROSITE" id="PS50075">
    <property type="entry name" value="CARRIER"/>
    <property type="match status" value="1"/>
</dbReference>
<dbReference type="GO" id="GO:0005829">
    <property type="term" value="C:cytosol"/>
    <property type="evidence" value="ECO:0007669"/>
    <property type="project" value="TreeGrafter"/>
</dbReference>
<keyword evidence="4" id="KW-0597">Phosphoprotein</keyword>
<dbReference type="Pfam" id="PF00668">
    <property type="entry name" value="Condensation"/>
    <property type="match status" value="1"/>
</dbReference>
<dbReference type="eggNOG" id="COG1020">
    <property type="taxonomic scope" value="Bacteria"/>
</dbReference>
<evidence type="ECO:0000256" key="2">
    <source>
        <dbReference type="ARBA" id="ARBA00006432"/>
    </source>
</evidence>
<accession>K9VMV2</accession>
<dbReference type="GO" id="GO:0008610">
    <property type="term" value="P:lipid biosynthetic process"/>
    <property type="evidence" value="ECO:0007669"/>
    <property type="project" value="UniProtKB-ARBA"/>
</dbReference>
<dbReference type="EC" id="5.1.1.11" evidence="6"/>
<dbReference type="GO" id="GO:0031177">
    <property type="term" value="F:phosphopantetheine binding"/>
    <property type="evidence" value="ECO:0007669"/>
    <property type="project" value="InterPro"/>
</dbReference>
<dbReference type="InterPro" id="IPR009081">
    <property type="entry name" value="PP-bd_ACP"/>
</dbReference>
<dbReference type="Gene3D" id="3.30.559.10">
    <property type="entry name" value="Chloramphenicol acetyltransferase-like domain"/>
    <property type="match status" value="1"/>
</dbReference>
<dbReference type="InterPro" id="IPR020806">
    <property type="entry name" value="PKS_PP-bd"/>
</dbReference>
<dbReference type="InterPro" id="IPR029058">
    <property type="entry name" value="AB_hydrolase_fold"/>
</dbReference>
<dbReference type="PANTHER" id="PTHR45527:SF14">
    <property type="entry name" value="PLIPASTATIN SYNTHASE SUBUNIT B"/>
    <property type="match status" value="1"/>
</dbReference>
<dbReference type="NCBIfam" id="TIGR01733">
    <property type="entry name" value="AA-adenyl-dom"/>
    <property type="match status" value="1"/>
</dbReference>
<dbReference type="KEGG" id="oni:Osc7112_5179"/>
<sequence length="1078" mass="121316">MQKETIEGFRLSPQQRHLWELQQNNPKHTYRVRGAILITGNLDREILKSALQNVVNRHEILRTSFHCLPGMTLPLQAIACTCEIAVLEHNLSGLSPEEQEAKIAALFQQLNLLPFDFERGPLWHISLVTLAPDKHLLLANFSALIADSVTLKNFTRELSLSYWGCACGEEFSDESMQYADIAEWQNELLESEETAIGKEYWRKLNLESLDLLTLPWEKKNSEAEFGPLVERVEIRGDLFDSLEAIAQKHHSDISTFLLACWQILIARLTRQPNPIVGVTGNARKYEELERSLGLLSTYLPLQCDLQDEFSFAKIWRQVELNLQDIHTWQEYFTWEETLESDKSNAFLPICFEYETKPEKYGESGVSFFLDRQDACVEPFKLKLSCLSRGNCLIAEFRYDSALFEAEDVKRLSEHFQAVLESALKNPQIPISQLNILSDRDRHQLLVEFNQTQKDYPTDKCVHQLFEEQAERNPDRIAVVFESEQITYRELNDRADRLARHLQNLGVEPEAIVGICVDRSLETIVGILGILKAGSAYLPIDPATPADRKTLMLEDARVQVLLTQQQLAESLPKTQVNIVCIDTEIPAVSASYTPRASSDNLAYVIYTSGSTGTPKGVAIEHRQLLNYLYAIQERLNLPSGASFATVSTFAADLGNTAIFPALCSGGCLHIVSQERATDPEALAQYFRRHSIDCLKIVPSHLAALLTSSVAEYILPRRRLILGGEAASWELIENVRKINPDCLIFNHYGPTEATVGVLTYQVYGEELKGISETVPLGRPIANTQIYLLDSHLQPVPVGVPGELHIGGHSLARGYLNRPELTAEKFIRHPFDAQAHLYKTGDLARYLPDGNIEFIGRIDSQVKIRGFRIELGEIEAALGQHPDIAQAVVVAREDAPGEKRLAAYLVSNQKQAPSSSELRRFLGTKLPEYMVPWAFITLKSLPLTPNGKIDRRSLPAPDEMRPELTENFVAPRTNIEEVLAAIWAEVLKIEKVGIYDNFFELGGHSLLATQVISRVRQAFQVELPLHRLFESATVADFAVAIAQKQAEQTDSEMLARVLADLDRLSEAQIQEILAQQGVNRF</sequence>
<dbReference type="PATRIC" id="fig|179408.3.peg.6472"/>
<evidence type="ECO:0000256" key="3">
    <source>
        <dbReference type="ARBA" id="ARBA00022450"/>
    </source>
</evidence>
<dbReference type="SUPFAM" id="SSF52777">
    <property type="entry name" value="CoA-dependent acyltransferases"/>
    <property type="match status" value="2"/>
</dbReference>
<keyword evidence="3" id="KW-0596">Phosphopantetheine</keyword>
<protein>
    <submittedName>
        <fullName evidence="6">Amino acid adenylation domain protein</fullName>
        <ecNumber evidence="6">5.1.1.11</ecNumber>
    </submittedName>
</protein>
<organism evidence="6 7">
    <name type="scientific">Phormidium nigroviride PCC 7112</name>
    <dbReference type="NCBI Taxonomy" id="179408"/>
    <lineage>
        <taxon>Bacteria</taxon>
        <taxon>Bacillati</taxon>
        <taxon>Cyanobacteriota</taxon>
        <taxon>Cyanophyceae</taxon>
        <taxon>Oscillatoriophycideae</taxon>
        <taxon>Oscillatoriales</taxon>
        <taxon>Oscillatoriaceae</taxon>
        <taxon>Phormidium</taxon>
    </lineage>
</organism>
<dbReference type="PROSITE" id="PS00012">
    <property type="entry name" value="PHOSPHOPANTETHEINE"/>
    <property type="match status" value="1"/>
</dbReference>
<dbReference type="FunFam" id="2.30.38.10:FF:000001">
    <property type="entry name" value="Non-ribosomal peptide synthetase PvdI"/>
    <property type="match status" value="1"/>
</dbReference>
<dbReference type="CDD" id="cd05930">
    <property type="entry name" value="A_NRPS"/>
    <property type="match status" value="1"/>
</dbReference>
<dbReference type="AlphaFoldDB" id="K9VMV2"/>
<proteinExistence type="inferred from homology"/>
<dbReference type="Gene3D" id="3.40.50.1820">
    <property type="entry name" value="alpha/beta hydrolase"/>
    <property type="match status" value="1"/>
</dbReference>
<dbReference type="PANTHER" id="PTHR45527">
    <property type="entry name" value="NONRIBOSOMAL PEPTIDE SYNTHETASE"/>
    <property type="match status" value="1"/>
</dbReference>
<dbReference type="FunFam" id="3.30.300.30:FF:000010">
    <property type="entry name" value="Enterobactin synthetase component F"/>
    <property type="match status" value="1"/>
</dbReference>
<dbReference type="InterPro" id="IPR020845">
    <property type="entry name" value="AMP-binding_CS"/>
</dbReference>
<comment type="cofactor">
    <cofactor evidence="1">
        <name>pantetheine 4'-phosphate</name>
        <dbReference type="ChEBI" id="CHEBI:47942"/>
    </cofactor>
</comment>
<dbReference type="GO" id="GO:0044550">
    <property type="term" value="P:secondary metabolite biosynthetic process"/>
    <property type="evidence" value="ECO:0007669"/>
    <property type="project" value="UniProtKB-ARBA"/>
</dbReference>
<dbReference type="FunFam" id="1.10.1200.10:FF:000005">
    <property type="entry name" value="Nonribosomal peptide synthetase 1"/>
    <property type="match status" value="1"/>
</dbReference>
<dbReference type="InterPro" id="IPR023213">
    <property type="entry name" value="CAT-like_dom_sf"/>
</dbReference>
<dbReference type="Gene3D" id="3.30.559.30">
    <property type="entry name" value="Nonribosomal peptide synthetase, condensation domain"/>
    <property type="match status" value="1"/>
</dbReference>
<dbReference type="EMBL" id="CP003614">
    <property type="protein sequence ID" value="AFZ09433.1"/>
    <property type="molecule type" value="Genomic_DNA"/>
</dbReference>